<dbReference type="EMBL" id="JACMYG010000030">
    <property type="protein sequence ID" value="MBC2692608.1"/>
    <property type="molecule type" value="Genomic_DNA"/>
</dbReference>
<name>A0A7X1GJL7_9PSED</name>
<dbReference type="AlphaFoldDB" id="A0A7X1GJL7"/>
<evidence type="ECO:0000313" key="1">
    <source>
        <dbReference type="EMBL" id="MBC2692608.1"/>
    </source>
</evidence>
<proteinExistence type="predicted"/>
<protein>
    <submittedName>
        <fullName evidence="1">Uncharacterized protein</fullName>
    </submittedName>
</protein>
<dbReference type="Proteomes" id="UP000526003">
    <property type="component" value="Unassembled WGS sequence"/>
</dbReference>
<evidence type="ECO:0000313" key="2">
    <source>
        <dbReference type="Proteomes" id="UP000526003"/>
    </source>
</evidence>
<reference evidence="1 2" key="1">
    <citation type="submission" date="2020-08" db="EMBL/GenBank/DDBJ databases">
        <title>Pseudomonas sp. nov.</title>
        <authorList>
            <person name="Gieschler S."/>
            <person name="Fiedler G."/>
            <person name="Brinks E."/>
            <person name="Boehnlein C."/>
            <person name="Franz C.M.A.P."/>
            <person name="Kabisch J."/>
        </authorList>
    </citation>
    <scope>NUCLEOTIDE SEQUENCE [LARGE SCALE GENOMIC DNA]</scope>
    <source>
        <strain evidence="1 2">MBT-1</strain>
    </source>
</reference>
<keyword evidence="2" id="KW-1185">Reference proteome</keyword>
<gene>
    <name evidence="1" type="ORF">H7995_22720</name>
</gene>
<sequence length="120" mass="13467">MCFSSRPSSCVNRRGFNLLTQKDAEIFKGVDTTHPPLHAKLVPGWTPPAPPPAYRHLVAILTPVTLEDGLKTHMWVLDYLDTETATFASEDHEFTVEWPWILGYLPQPGDWDAIGIPNLT</sequence>
<comment type="caution">
    <text evidence="1">The sequence shown here is derived from an EMBL/GenBank/DDBJ whole genome shotgun (WGS) entry which is preliminary data.</text>
</comment>
<accession>A0A7X1GJL7</accession>
<organism evidence="1 2">
    <name type="scientific">Pseudomonas kielensis</name>
    <dbReference type="NCBI Taxonomy" id="2762577"/>
    <lineage>
        <taxon>Bacteria</taxon>
        <taxon>Pseudomonadati</taxon>
        <taxon>Pseudomonadota</taxon>
        <taxon>Gammaproteobacteria</taxon>
        <taxon>Pseudomonadales</taxon>
        <taxon>Pseudomonadaceae</taxon>
        <taxon>Pseudomonas</taxon>
    </lineage>
</organism>